<dbReference type="FunFam" id="3.10.20.340:FF:000001">
    <property type="entry name" value="Arginine biosynthesis bifunctional protein ArgJ, chloroplastic"/>
    <property type="match status" value="1"/>
</dbReference>
<feature type="binding site" evidence="9">
    <location>
        <position position="395"/>
    </location>
    <ligand>
        <name>substrate</name>
    </ligand>
</feature>
<feature type="active site" description="Nucleophile" evidence="9">
    <location>
        <position position="179"/>
    </location>
</feature>
<comment type="pathway">
    <text evidence="9">Amino-acid biosynthesis; L-arginine biosynthesis; N(2)-acetyl-L-ornithine from L-glutamate: step 1/4.</text>
</comment>
<dbReference type="GO" id="GO:0006526">
    <property type="term" value="P:L-arginine biosynthetic process"/>
    <property type="evidence" value="ECO:0007669"/>
    <property type="project" value="UniProtKB-UniRule"/>
</dbReference>
<dbReference type="NCBIfam" id="NF003802">
    <property type="entry name" value="PRK05388.1"/>
    <property type="match status" value="1"/>
</dbReference>
<feature type="binding site" evidence="9">
    <location>
        <position position="266"/>
    </location>
    <ligand>
        <name>substrate</name>
    </ligand>
</feature>
<dbReference type="NCBIfam" id="TIGR00120">
    <property type="entry name" value="ArgJ"/>
    <property type="match status" value="1"/>
</dbReference>
<dbReference type="InParanoid" id="A0LHJ2"/>
<dbReference type="EC" id="2.3.1.1" evidence="9"/>
<accession>A0LHJ2</accession>
<dbReference type="HOGENOM" id="CLU_027172_1_0_7"/>
<evidence type="ECO:0000256" key="9">
    <source>
        <dbReference type="HAMAP-Rule" id="MF_01106"/>
    </source>
</evidence>
<dbReference type="Proteomes" id="UP000001784">
    <property type="component" value="Chromosome"/>
</dbReference>
<dbReference type="Pfam" id="PF01960">
    <property type="entry name" value="ArgJ"/>
    <property type="match status" value="1"/>
</dbReference>
<feature type="binding site" evidence="9">
    <location>
        <position position="390"/>
    </location>
    <ligand>
        <name>substrate</name>
    </ligand>
</feature>
<comment type="pathway">
    <text evidence="9">Amino-acid biosynthesis; L-arginine biosynthesis; L-ornithine and N-acetyl-L-glutamate from L-glutamate and N(2)-acetyl-L-ornithine (cyclic): step 1/1.</text>
</comment>
<feature type="site" description="Involved in the stabilization of negative charge on the oxyanion by the formation of the oxyanion hole" evidence="9">
    <location>
        <position position="106"/>
    </location>
</feature>
<feature type="site" description="Cleavage; by autolysis" evidence="9">
    <location>
        <begin position="178"/>
        <end position="179"/>
    </location>
</feature>
<evidence type="ECO:0000256" key="1">
    <source>
        <dbReference type="ARBA" id="ARBA00006774"/>
    </source>
</evidence>
<dbReference type="Gene3D" id="3.10.20.340">
    <property type="entry name" value="ArgJ beta chain, C-terminal domain"/>
    <property type="match status" value="1"/>
</dbReference>
<keyword evidence="11" id="KW-1185">Reference proteome</keyword>
<evidence type="ECO:0000256" key="6">
    <source>
        <dbReference type="ARBA" id="ARBA00022813"/>
    </source>
</evidence>
<comment type="catalytic activity">
    <reaction evidence="8 9">
        <text>N(2)-acetyl-L-ornithine + L-glutamate = N-acetyl-L-glutamate + L-ornithine</text>
        <dbReference type="Rhea" id="RHEA:15349"/>
        <dbReference type="ChEBI" id="CHEBI:29985"/>
        <dbReference type="ChEBI" id="CHEBI:44337"/>
        <dbReference type="ChEBI" id="CHEBI:46911"/>
        <dbReference type="ChEBI" id="CHEBI:57805"/>
        <dbReference type="EC" id="2.3.1.35"/>
    </reaction>
</comment>
<dbReference type="InterPro" id="IPR042195">
    <property type="entry name" value="ArgJ_beta_C"/>
</dbReference>
<dbReference type="SUPFAM" id="SSF56266">
    <property type="entry name" value="DmpA/ArgJ-like"/>
    <property type="match status" value="1"/>
</dbReference>
<feature type="site" description="Involved in the stabilization of negative charge on the oxyanion by the formation of the oxyanion hole" evidence="9">
    <location>
        <position position="105"/>
    </location>
</feature>
<dbReference type="EC" id="2.3.1.35" evidence="9"/>
<evidence type="ECO:0000313" key="11">
    <source>
        <dbReference type="Proteomes" id="UP000001784"/>
    </source>
</evidence>
<feature type="binding site" evidence="9">
    <location>
        <position position="142"/>
    </location>
    <ligand>
        <name>substrate</name>
    </ligand>
</feature>
<keyword evidence="9" id="KW-0511">Multifunctional enzyme</keyword>
<comment type="catalytic activity">
    <reaction evidence="9">
        <text>L-glutamate + acetyl-CoA = N-acetyl-L-glutamate + CoA + H(+)</text>
        <dbReference type="Rhea" id="RHEA:24292"/>
        <dbReference type="ChEBI" id="CHEBI:15378"/>
        <dbReference type="ChEBI" id="CHEBI:29985"/>
        <dbReference type="ChEBI" id="CHEBI:44337"/>
        <dbReference type="ChEBI" id="CHEBI:57287"/>
        <dbReference type="ChEBI" id="CHEBI:57288"/>
        <dbReference type="EC" id="2.3.1.1"/>
    </reaction>
</comment>
<keyword evidence="5 9" id="KW-0808">Transferase</keyword>
<reference evidence="10 11" key="1">
    <citation type="submission" date="2006-10" db="EMBL/GenBank/DDBJ databases">
        <title>Complete sequence of Syntrophobacter fumaroxidans MPOB.</title>
        <authorList>
            <consortium name="US DOE Joint Genome Institute"/>
            <person name="Copeland A."/>
            <person name="Lucas S."/>
            <person name="Lapidus A."/>
            <person name="Barry K."/>
            <person name="Detter J.C."/>
            <person name="Glavina del Rio T."/>
            <person name="Hammon N."/>
            <person name="Israni S."/>
            <person name="Pitluck S."/>
            <person name="Goltsman E.G."/>
            <person name="Martinez M."/>
            <person name="Schmutz J."/>
            <person name="Larimer F."/>
            <person name="Land M."/>
            <person name="Hauser L."/>
            <person name="Kyrpides N."/>
            <person name="Kim E."/>
            <person name="Boone D.R."/>
            <person name="Brockman F."/>
            <person name="Culley D."/>
            <person name="Ferry J."/>
            <person name="Gunsalus R."/>
            <person name="McInerney M.J."/>
            <person name="Morrison M."/>
            <person name="Plugge C."/>
            <person name="Rohlin L."/>
            <person name="Scholten J."/>
            <person name="Sieber J."/>
            <person name="Stams A.J.M."/>
            <person name="Worm P."/>
            <person name="Henstra A.M."/>
            <person name="Richardson P."/>
        </authorList>
    </citation>
    <scope>NUCLEOTIDE SEQUENCE [LARGE SCALE GENOMIC DNA]</scope>
    <source>
        <strain evidence="11">DSM 10017 / MPOB</strain>
    </source>
</reference>
<dbReference type="Gene3D" id="3.60.70.12">
    <property type="entry name" value="L-amino peptidase D-ALA esterase/amidase"/>
    <property type="match status" value="1"/>
</dbReference>
<comment type="similarity">
    <text evidence="1 9">Belongs to the ArgJ family.</text>
</comment>
<proteinExistence type="inferred from homology"/>
<sequence>MQGFKTAAAACGMRYRGRPDLALIMVDSEAGGTAAGVFTTNRFTAAPVELCKNHLESPSIRAILINAGIANACTGEEGYRRALEMARAAGEAMKAPAGSVLVASTGVIGMQVDPEPVRREMRGLVESARPDRWDEVARAIMTTDTVPKMSSATVEIGGRRVTVGGVAKGSGMIAPNMATLLAFVCTDAAVERRVLDHWLRSGAERSFNCITVDGDTSTNDSLIALASGAAGNPVLADVAGPESVLFGQALEAVLVDLAKKVVIDGEGATKFIEIEIVGAPDERSAKTVALTVANSPLVKTAFFGEDANWGRIVCAAGRAGVDLNPDRVALYFDGLCVFREGTPVPGAEVEERAASAFRRKDIKVRLDLGMGTASFVAYTCDFSYDYVKINASYRS</sequence>
<organism evidence="10 11">
    <name type="scientific">Syntrophobacter fumaroxidans (strain DSM 10017 / MPOB)</name>
    <dbReference type="NCBI Taxonomy" id="335543"/>
    <lineage>
        <taxon>Bacteria</taxon>
        <taxon>Pseudomonadati</taxon>
        <taxon>Thermodesulfobacteriota</taxon>
        <taxon>Syntrophobacteria</taxon>
        <taxon>Syntrophobacterales</taxon>
        <taxon>Syntrophobacteraceae</taxon>
        <taxon>Syntrophobacter</taxon>
    </lineage>
</organism>
<name>A0LHJ2_SYNFM</name>
<dbReference type="eggNOG" id="COG1364">
    <property type="taxonomic scope" value="Bacteria"/>
</dbReference>
<feature type="chain" id="PRO_5023416116" description="Arginine biosynthesis bifunctional protein ArgJ beta chain" evidence="9">
    <location>
        <begin position="179"/>
        <end position="395"/>
    </location>
</feature>
<dbReference type="EMBL" id="CP000478">
    <property type="protein sequence ID" value="ABK16894.1"/>
    <property type="molecule type" value="Genomic_DNA"/>
</dbReference>
<evidence type="ECO:0000256" key="5">
    <source>
        <dbReference type="ARBA" id="ARBA00022679"/>
    </source>
</evidence>
<dbReference type="HAMAP" id="MF_01106">
    <property type="entry name" value="ArgJ"/>
    <property type="match status" value="1"/>
</dbReference>
<dbReference type="GO" id="GO:0005737">
    <property type="term" value="C:cytoplasm"/>
    <property type="evidence" value="ECO:0007669"/>
    <property type="project" value="UniProtKB-SubCell"/>
</dbReference>
<feature type="binding site" evidence="9">
    <location>
        <position position="179"/>
    </location>
    <ligand>
        <name>substrate</name>
    </ligand>
</feature>
<dbReference type="GO" id="GO:0004358">
    <property type="term" value="F:L-glutamate N-acetyltransferase activity, acting on acetyl-L-ornithine as donor"/>
    <property type="evidence" value="ECO:0007669"/>
    <property type="project" value="UniProtKB-UniRule"/>
</dbReference>
<dbReference type="PANTHER" id="PTHR23100">
    <property type="entry name" value="ARGININE BIOSYNTHESIS BIFUNCTIONAL PROTEIN ARGJ"/>
    <property type="match status" value="1"/>
</dbReference>
<feature type="binding site" evidence="9">
    <location>
        <position position="168"/>
    </location>
    <ligand>
        <name>substrate</name>
    </ligand>
</feature>
<dbReference type="KEGG" id="sfu:Sfum_1201"/>
<protein>
    <recommendedName>
        <fullName evidence="9">Arginine biosynthesis bifunctional protein ArgJ</fullName>
    </recommendedName>
    <domain>
        <recommendedName>
            <fullName evidence="9">Glutamate N-acetyltransferase</fullName>
            <ecNumber evidence="9">2.3.1.35</ecNumber>
        </recommendedName>
        <alternativeName>
            <fullName evidence="9">Ornithine acetyltransferase</fullName>
            <shortName evidence="9">OATase</shortName>
        </alternativeName>
        <alternativeName>
            <fullName evidence="9">Ornithine transacetylase</fullName>
        </alternativeName>
    </domain>
    <domain>
        <recommendedName>
            <fullName evidence="9">Amino-acid acetyltransferase</fullName>
            <ecNumber evidence="9">2.3.1.1</ecNumber>
        </recommendedName>
        <alternativeName>
            <fullName evidence="9">N-acetylglutamate synthase</fullName>
            <shortName evidence="9">AGSase</shortName>
        </alternativeName>
    </domain>
    <component>
        <recommendedName>
            <fullName evidence="9">Arginine biosynthesis bifunctional protein ArgJ alpha chain</fullName>
        </recommendedName>
    </component>
    <component>
        <recommendedName>
            <fullName evidence="9">Arginine biosynthesis bifunctional protein ArgJ beta chain</fullName>
        </recommendedName>
    </component>
</protein>
<keyword evidence="7 9" id="KW-0012">Acyltransferase</keyword>
<dbReference type="CDD" id="cd02152">
    <property type="entry name" value="OAT"/>
    <property type="match status" value="1"/>
</dbReference>
<keyword evidence="9" id="KW-0963">Cytoplasm</keyword>
<dbReference type="FunFam" id="3.60.70.12:FF:000001">
    <property type="entry name" value="Arginine biosynthesis bifunctional protein ArgJ, chloroplastic"/>
    <property type="match status" value="1"/>
</dbReference>
<dbReference type="PANTHER" id="PTHR23100:SF0">
    <property type="entry name" value="ARGININE BIOSYNTHESIS BIFUNCTIONAL PROTEIN ARGJ, MITOCHONDRIAL"/>
    <property type="match status" value="1"/>
</dbReference>
<comment type="function">
    <text evidence="9">Catalyzes two activities which are involved in the cyclic version of arginine biosynthesis: the synthesis of N-acetylglutamate from glutamate and acetyl-CoA as the acetyl donor, and of ornithine by transacetylation between N(2)-acetylornithine and glutamate.</text>
</comment>
<evidence type="ECO:0000256" key="2">
    <source>
        <dbReference type="ARBA" id="ARBA00011475"/>
    </source>
</evidence>
<evidence type="ECO:0000313" key="10">
    <source>
        <dbReference type="EMBL" id="ABK16894.1"/>
    </source>
</evidence>
<feature type="chain" id="PRO_5023416115" description="Arginine biosynthesis bifunctional protein ArgJ alpha chain" evidence="9">
    <location>
        <begin position="1"/>
        <end position="178"/>
    </location>
</feature>
<dbReference type="GO" id="GO:0004042">
    <property type="term" value="F:L-glutamate N-acetyltransferase activity"/>
    <property type="evidence" value="ECO:0007669"/>
    <property type="project" value="UniProtKB-UniRule"/>
</dbReference>
<keyword evidence="3 9" id="KW-0055">Arginine biosynthesis</keyword>
<dbReference type="GO" id="GO:0006592">
    <property type="term" value="P:ornithine biosynthetic process"/>
    <property type="evidence" value="ECO:0007669"/>
    <property type="project" value="TreeGrafter"/>
</dbReference>
<comment type="subunit">
    <text evidence="2 9">Heterotetramer of two alpha and two beta chains.</text>
</comment>
<dbReference type="InterPro" id="IPR002813">
    <property type="entry name" value="Arg_biosynth_ArgJ"/>
</dbReference>
<evidence type="ECO:0000256" key="4">
    <source>
        <dbReference type="ARBA" id="ARBA00022605"/>
    </source>
</evidence>
<dbReference type="STRING" id="335543.Sfum_1201"/>
<evidence type="ECO:0000256" key="3">
    <source>
        <dbReference type="ARBA" id="ARBA00022571"/>
    </source>
</evidence>
<comment type="subcellular location">
    <subcellularLocation>
        <location evidence="9">Cytoplasm</location>
    </subcellularLocation>
</comment>
<dbReference type="UniPathway" id="UPA00068">
    <property type="reaction ID" value="UER00106"/>
</dbReference>
<gene>
    <name evidence="9" type="primary">argJ</name>
    <name evidence="10" type="ordered locus">Sfum_1201</name>
</gene>
<keyword evidence="6 9" id="KW-0068">Autocatalytic cleavage</keyword>
<keyword evidence="4 9" id="KW-0028">Amino-acid biosynthesis</keyword>
<evidence type="ECO:0000256" key="8">
    <source>
        <dbReference type="ARBA" id="ARBA00049439"/>
    </source>
</evidence>
<evidence type="ECO:0000256" key="7">
    <source>
        <dbReference type="ARBA" id="ARBA00023315"/>
    </source>
</evidence>
<dbReference type="AlphaFoldDB" id="A0LHJ2"/>
<dbReference type="InterPro" id="IPR016117">
    <property type="entry name" value="ArgJ-like_dom_sf"/>
</dbReference>
<dbReference type="MEROPS" id="T05.002"/>